<dbReference type="Proteomes" id="UP001501570">
    <property type="component" value="Unassembled WGS sequence"/>
</dbReference>
<dbReference type="Gene3D" id="3.40.50.1820">
    <property type="entry name" value="alpha/beta hydrolase"/>
    <property type="match status" value="1"/>
</dbReference>
<dbReference type="InterPro" id="IPR029058">
    <property type="entry name" value="AB_hydrolase_fold"/>
</dbReference>
<evidence type="ECO:0000259" key="1">
    <source>
        <dbReference type="Pfam" id="PF12697"/>
    </source>
</evidence>
<comment type="caution">
    <text evidence="2">The sequence shown here is derived from an EMBL/GenBank/DDBJ whole genome shotgun (WGS) entry which is preliminary data.</text>
</comment>
<feature type="domain" description="AB hydrolase-1" evidence="1">
    <location>
        <begin position="14"/>
        <end position="223"/>
    </location>
</feature>
<dbReference type="Pfam" id="PF12697">
    <property type="entry name" value="Abhydrolase_6"/>
    <property type="match status" value="1"/>
</dbReference>
<dbReference type="InterPro" id="IPR000073">
    <property type="entry name" value="AB_hydrolase_1"/>
</dbReference>
<keyword evidence="3" id="KW-1185">Reference proteome</keyword>
<dbReference type="SUPFAM" id="SSF53474">
    <property type="entry name" value="alpha/beta-Hydrolases"/>
    <property type="match status" value="1"/>
</dbReference>
<protein>
    <submittedName>
        <fullName evidence="2">Alpha/beta fold hydrolase</fullName>
    </submittedName>
</protein>
<gene>
    <name evidence="2" type="ORF">GCM10023322_26780</name>
</gene>
<evidence type="ECO:0000313" key="2">
    <source>
        <dbReference type="EMBL" id="GAA5184708.1"/>
    </source>
</evidence>
<dbReference type="GO" id="GO:0016787">
    <property type="term" value="F:hydrolase activity"/>
    <property type="evidence" value="ECO:0007669"/>
    <property type="project" value="UniProtKB-KW"/>
</dbReference>
<proteinExistence type="predicted"/>
<accession>A0ABP9RRT6</accession>
<evidence type="ECO:0000313" key="3">
    <source>
        <dbReference type="Proteomes" id="UP001501570"/>
    </source>
</evidence>
<dbReference type="EMBL" id="BAABJQ010000006">
    <property type="protein sequence ID" value="GAA5184708.1"/>
    <property type="molecule type" value="Genomic_DNA"/>
</dbReference>
<reference evidence="3" key="1">
    <citation type="journal article" date="2019" name="Int. J. Syst. Evol. Microbiol.">
        <title>The Global Catalogue of Microorganisms (GCM) 10K type strain sequencing project: providing services to taxonomists for standard genome sequencing and annotation.</title>
        <authorList>
            <consortium name="The Broad Institute Genomics Platform"/>
            <consortium name="The Broad Institute Genome Sequencing Center for Infectious Disease"/>
            <person name="Wu L."/>
            <person name="Ma J."/>
        </authorList>
    </citation>
    <scope>NUCLEOTIDE SEQUENCE [LARGE SCALE GENOMIC DNA]</scope>
    <source>
        <strain evidence="3">JCM 18304</strain>
    </source>
</reference>
<keyword evidence="2" id="KW-0378">Hydrolase</keyword>
<dbReference type="RefSeq" id="WP_345629379.1">
    <property type="nucleotide sequence ID" value="NZ_BAABJQ010000006.1"/>
</dbReference>
<organism evidence="2 3">
    <name type="scientific">Rugosimonospora acidiphila</name>
    <dbReference type="NCBI Taxonomy" id="556531"/>
    <lineage>
        <taxon>Bacteria</taxon>
        <taxon>Bacillati</taxon>
        <taxon>Actinomycetota</taxon>
        <taxon>Actinomycetes</taxon>
        <taxon>Micromonosporales</taxon>
        <taxon>Micromonosporaceae</taxon>
        <taxon>Rugosimonospora</taxon>
    </lineage>
</organism>
<sequence>MAGNRDTGDDPGTIVLIHGLWLTPRSWEHWVDRYRAAGFEVLAPAWPGLDVEVEALREDSSPLERLDIPQIVDHYHGIIEPMRRPPIIMGHGIGGTFTQILLDHGLGAAGVAIDSASVFGVLRQPMAMLKSVAAVLRNPVNTQRAVSMTAQEFHQTVANALPEQESMAAYQRYYVPAAGRIVFEADLANFDPRRHTKVNFGRSDRAPLLFIVGDEDRVSPPQLNFDNANHYRKSTAVTDVKEYPGRCHFTLGQQGWEDVADYALNWSLEEARAQHALKNA</sequence>
<name>A0ABP9RRT6_9ACTN</name>